<name>A0A0S7EM17_9TELE</name>
<dbReference type="AlphaFoldDB" id="A0A0S7EM17"/>
<gene>
    <name evidence="2" type="primary">PPUP9740</name>
</gene>
<evidence type="ECO:0000256" key="1">
    <source>
        <dbReference type="SAM" id="MobiDB-lite"/>
    </source>
</evidence>
<reference evidence="2" key="1">
    <citation type="submission" date="2014-12" db="EMBL/GenBank/DDBJ databases">
        <title>Parallel Evolution in Life History Adaptation Evident in the Tissue-Specific Poeciliopsis prolifica transcriptome.</title>
        <authorList>
            <person name="Jue N.K."/>
            <person name="Foley R.J."/>
            <person name="Obergfell C."/>
            <person name="Reznick D.N."/>
            <person name="O'Neill R.J."/>
            <person name="O'Neill M.J."/>
        </authorList>
    </citation>
    <scope>NUCLEOTIDE SEQUENCE</scope>
</reference>
<proteinExistence type="predicted"/>
<feature type="compositionally biased region" description="Basic and acidic residues" evidence="1">
    <location>
        <begin position="93"/>
        <end position="110"/>
    </location>
</feature>
<feature type="region of interest" description="Disordered" evidence="1">
    <location>
        <begin position="1"/>
        <end position="165"/>
    </location>
</feature>
<dbReference type="EMBL" id="GBYX01476789">
    <property type="protein sequence ID" value="JAO04888.1"/>
    <property type="molecule type" value="Transcribed_RNA"/>
</dbReference>
<organism evidence="2">
    <name type="scientific">Poeciliopsis prolifica</name>
    <name type="common">blackstripe livebearer</name>
    <dbReference type="NCBI Taxonomy" id="188132"/>
    <lineage>
        <taxon>Eukaryota</taxon>
        <taxon>Metazoa</taxon>
        <taxon>Chordata</taxon>
        <taxon>Craniata</taxon>
        <taxon>Vertebrata</taxon>
        <taxon>Euteleostomi</taxon>
        <taxon>Actinopterygii</taxon>
        <taxon>Neopterygii</taxon>
        <taxon>Teleostei</taxon>
        <taxon>Neoteleostei</taxon>
        <taxon>Acanthomorphata</taxon>
        <taxon>Ovalentaria</taxon>
        <taxon>Atherinomorphae</taxon>
        <taxon>Cyprinodontiformes</taxon>
        <taxon>Poeciliidae</taxon>
        <taxon>Poeciliinae</taxon>
        <taxon>Poeciliopsis</taxon>
    </lineage>
</organism>
<evidence type="ECO:0000313" key="2">
    <source>
        <dbReference type="EMBL" id="JAO04888.1"/>
    </source>
</evidence>
<sequence>HYFSSGDSSELVRKKKKKSTPSVLSADDEERSPSAQEGRAEQPEVSTGELAAESAGVSEHLQESRDGKKKKKRSATVPESEERELEETSEALVQKRERTERLAKSLERVEQSQTEEAAVVKKKKKSRQEVPDEEDRTNPGAGSGSDTFPAELETSSSHCVERKRKRHAKSFIIQMTTFSQT</sequence>
<protein>
    <submittedName>
        <fullName evidence="2">PPUP9740</fullName>
    </submittedName>
</protein>
<accession>A0A0S7EM17</accession>
<feature type="non-terminal residue" evidence="2">
    <location>
        <position position="1"/>
    </location>
</feature>
<feature type="compositionally biased region" description="Acidic residues" evidence="1">
    <location>
        <begin position="79"/>
        <end position="89"/>
    </location>
</feature>